<feature type="compositionally biased region" description="Basic and acidic residues" evidence="8">
    <location>
        <begin position="117"/>
        <end position="159"/>
    </location>
</feature>
<dbReference type="Pfam" id="PF03453">
    <property type="entry name" value="MoeA_N"/>
    <property type="match status" value="1"/>
</dbReference>
<dbReference type="Gene3D" id="3.40.980.10">
    <property type="entry name" value="MoaB/Mog-like domain"/>
    <property type="match status" value="1"/>
</dbReference>
<evidence type="ECO:0000256" key="6">
    <source>
        <dbReference type="ARBA" id="ARBA00047317"/>
    </source>
</evidence>
<dbReference type="InterPro" id="IPR036425">
    <property type="entry name" value="MoaB/Mog-like_dom_sf"/>
</dbReference>
<evidence type="ECO:0000256" key="5">
    <source>
        <dbReference type="ARBA" id="ARBA00023150"/>
    </source>
</evidence>
<dbReference type="CDD" id="cd00887">
    <property type="entry name" value="MoeA"/>
    <property type="match status" value="1"/>
</dbReference>
<comment type="catalytic activity">
    <reaction evidence="6">
        <text>adenylyl-molybdopterin + molybdate = Mo-molybdopterin + AMP + H(+)</text>
        <dbReference type="Rhea" id="RHEA:35047"/>
        <dbReference type="ChEBI" id="CHEBI:15378"/>
        <dbReference type="ChEBI" id="CHEBI:36264"/>
        <dbReference type="ChEBI" id="CHEBI:62727"/>
        <dbReference type="ChEBI" id="CHEBI:71302"/>
        <dbReference type="ChEBI" id="CHEBI:456215"/>
        <dbReference type="EC" id="2.10.1.1"/>
    </reaction>
</comment>
<dbReference type="InterPro" id="IPR008284">
    <property type="entry name" value="MoCF_biosynth_CS"/>
</dbReference>
<feature type="domain" description="MoaB/Mog" evidence="9">
    <location>
        <begin position="195"/>
        <end position="351"/>
    </location>
</feature>
<comment type="cofactor">
    <cofactor evidence="7">
        <name>Mg(2+)</name>
        <dbReference type="ChEBI" id="CHEBI:18420"/>
    </cofactor>
</comment>
<keyword evidence="4 7" id="KW-0500">Molybdenum</keyword>
<organism evidence="10 11">
    <name type="scientific">Brevibacterium yomogidense</name>
    <dbReference type="NCBI Taxonomy" id="946573"/>
    <lineage>
        <taxon>Bacteria</taxon>
        <taxon>Bacillati</taxon>
        <taxon>Actinomycetota</taxon>
        <taxon>Actinomycetes</taxon>
        <taxon>Micrococcales</taxon>
        <taxon>Brevibacteriaceae</taxon>
        <taxon>Brevibacterium</taxon>
    </lineage>
</organism>
<sequence length="450" mass="46786">MRLAYDTGAEAARARSSALAGSSAAVPLADAFGRTLAEDLRALFDVPHYDSSAMDGYAVSGPPPWTLDDTGPRDHAAAQAAPDGPQRAAGTLPELEPGRARTVVTGGVVPAGTSGVVRREYTHSESGEDDVRIVMRPDAPESELEPGRHVRRSGREAARGDVLASAGRPLTPPLLAMAGISGHDDVPVLPPVTAALLLTGDEVRTSGTPAAGEVRDAFEVQLPHVLRAAGIEVVAVRRIGDDRAVTRDALAELVDLADVIVTTGGTGRSDADHVRAVLQEEARESSSSSQPSSRLVIDELGMRPGHPTLLALRGRDVPAGTSRPVPVLALPGNPLAALAAMRIVGSAVLRGLRGPDPEVPLTVPAAQDLPAEKVDRLVPARPAGSAGPVPPGDPGTPPAPGTCDHEDAWLPVEHVASNMMRGLTMGRGWLVLPTRPVRAGERIAFLPLEW</sequence>
<dbReference type="GO" id="GO:0006777">
    <property type="term" value="P:Mo-molybdopterin cofactor biosynthetic process"/>
    <property type="evidence" value="ECO:0007669"/>
    <property type="project" value="UniProtKB-UniRule"/>
</dbReference>
<dbReference type="Gene3D" id="2.170.190.11">
    <property type="entry name" value="Molybdopterin biosynthesis moea protein, domain 3"/>
    <property type="match status" value="1"/>
</dbReference>
<dbReference type="EC" id="2.10.1.1" evidence="7"/>
<dbReference type="GO" id="GO:0005829">
    <property type="term" value="C:cytosol"/>
    <property type="evidence" value="ECO:0007669"/>
    <property type="project" value="TreeGrafter"/>
</dbReference>
<dbReference type="PANTHER" id="PTHR10192:SF5">
    <property type="entry name" value="GEPHYRIN"/>
    <property type="match status" value="1"/>
</dbReference>
<accession>A0A1X6WVU7</accession>
<comment type="function">
    <text evidence="1 7">Catalyzes the insertion of molybdate into adenylated molybdopterin with the concomitant release of AMP.</text>
</comment>
<dbReference type="AlphaFoldDB" id="A0A1X6WVU7"/>
<dbReference type="SUPFAM" id="SSF53218">
    <property type="entry name" value="Molybdenum cofactor biosynthesis proteins"/>
    <property type="match status" value="1"/>
</dbReference>
<evidence type="ECO:0000259" key="9">
    <source>
        <dbReference type="SMART" id="SM00852"/>
    </source>
</evidence>
<keyword evidence="5 7" id="KW-0501">Molybdenum cofactor biosynthesis</keyword>
<comment type="similarity">
    <text evidence="3 7">Belongs to the MoeA family.</text>
</comment>
<evidence type="ECO:0000256" key="3">
    <source>
        <dbReference type="ARBA" id="ARBA00010763"/>
    </source>
</evidence>
<dbReference type="InterPro" id="IPR038987">
    <property type="entry name" value="MoeA-like"/>
</dbReference>
<dbReference type="SUPFAM" id="SSF63882">
    <property type="entry name" value="MoeA N-terminal region -like"/>
    <property type="match status" value="1"/>
</dbReference>
<proteinExistence type="inferred from homology"/>
<dbReference type="Pfam" id="PF00994">
    <property type="entry name" value="MoCF_biosynth"/>
    <property type="match status" value="1"/>
</dbReference>
<dbReference type="GO" id="GO:0061599">
    <property type="term" value="F:molybdopterin molybdotransferase activity"/>
    <property type="evidence" value="ECO:0007669"/>
    <property type="project" value="UniProtKB-UniRule"/>
</dbReference>
<keyword evidence="7" id="KW-0808">Transferase</keyword>
<dbReference type="InterPro" id="IPR001453">
    <property type="entry name" value="MoaB/Mog_dom"/>
</dbReference>
<keyword evidence="11" id="KW-1185">Reference proteome</keyword>
<feature type="compositionally biased region" description="Pro residues" evidence="8">
    <location>
        <begin position="388"/>
        <end position="400"/>
    </location>
</feature>
<reference evidence="11" key="1">
    <citation type="submission" date="2017-02" db="EMBL/GenBank/DDBJ databases">
        <authorList>
            <person name="Dridi B."/>
        </authorList>
    </citation>
    <scope>NUCLEOTIDE SEQUENCE [LARGE SCALE GENOMIC DNA]</scope>
    <source>
        <strain evidence="11">B Co 03.10</strain>
    </source>
</reference>
<protein>
    <recommendedName>
        <fullName evidence="7">Molybdopterin molybdenumtransferase</fullName>
        <ecNumber evidence="7">2.10.1.1</ecNumber>
    </recommendedName>
</protein>
<dbReference type="GO" id="GO:0046872">
    <property type="term" value="F:metal ion binding"/>
    <property type="evidence" value="ECO:0007669"/>
    <property type="project" value="UniProtKB-UniRule"/>
</dbReference>
<evidence type="ECO:0000256" key="4">
    <source>
        <dbReference type="ARBA" id="ARBA00022505"/>
    </source>
</evidence>
<keyword evidence="7" id="KW-0460">Magnesium</keyword>
<dbReference type="PANTHER" id="PTHR10192">
    <property type="entry name" value="MOLYBDOPTERIN BIOSYNTHESIS PROTEIN"/>
    <property type="match status" value="1"/>
</dbReference>
<feature type="region of interest" description="Disordered" evidence="8">
    <location>
        <begin position="115"/>
        <end position="160"/>
    </location>
</feature>
<evidence type="ECO:0000256" key="7">
    <source>
        <dbReference type="RuleBase" id="RU365090"/>
    </source>
</evidence>
<dbReference type="UniPathway" id="UPA00344"/>
<evidence type="ECO:0000256" key="1">
    <source>
        <dbReference type="ARBA" id="ARBA00002901"/>
    </source>
</evidence>
<dbReference type="Gene3D" id="3.90.105.10">
    <property type="entry name" value="Molybdopterin biosynthesis moea protein, domain 2"/>
    <property type="match status" value="1"/>
</dbReference>
<evidence type="ECO:0000313" key="11">
    <source>
        <dbReference type="Proteomes" id="UP000196581"/>
    </source>
</evidence>
<feature type="region of interest" description="Disordered" evidence="8">
    <location>
        <begin position="380"/>
        <end position="403"/>
    </location>
</feature>
<evidence type="ECO:0000256" key="2">
    <source>
        <dbReference type="ARBA" id="ARBA00005046"/>
    </source>
</evidence>
<evidence type="ECO:0000313" key="10">
    <source>
        <dbReference type="EMBL" id="SLM89703.1"/>
    </source>
</evidence>
<dbReference type="PROSITE" id="PS01078">
    <property type="entry name" value="MOCF_BIOSYNTHESIS_1"/>
    <property type="match status" value="1"/>
</dbReference>
<keyword evidence="7" id="KW-0479">Metal-binding</keyword>
<dbReference type="Proteomes" id="UP000196581">
    <property type="component" value="Unassembled WGS sequence"/>
</dbReference>
<dbReference type="InterPro" id="IPR036135">
    <property type="entry name" value="MoeA_linker/N_sf"/>
</dbReference>
<evidence type="ECO:0000256" key="8">
    <source>
        <dbReference type="SAM" id="MobiDB-lite"/>
    </source>
</evidence>
<feature type="region of interest" description="Disordered" evidence="8">
    <location>
        <begin position="60"/>
        <end position="95"/>
    </location>
</feature>
<name>A0A1X6WVU7_9MICO</name>
<dbReference type="InterPro" id="IPR005110">
    <property type="entry name" value="MoeA_linker/N"/>
</dbReference>
<comment type="pathway">
    <text evidence="2 7">Cofactor biosynthesis; molybdopterin biosynthesis.</text>
</comment>
<dbReference type="EMBL" id="FWFF01000001">
    <property type="protein sequence ID" value="SLM89703.1"/>
    <property type="molecule type" value="Genomic_DNA"/>
</dbReference>
<gene>
    <name evidence="10" type="ORF">FM105_01620</name>
</gene>
<dbReference type="SMART" id="SM00852">
    <property type="entry name" value="MoCF_biosynth"/>
    <property type="match status" value="1"/>
</dbReference>